<evidence type="ECO:0000256" key="1">
    <source>
        <dbReference type="ARBA" id="ARBA00022649"/>
    </source>
</evidence>
<name>A0A9X1YYI8_9PSED</name>
<keyword evidence="1" id="KW-1277">Toxin-antitoxin system</keyword>
<dbReference type="Pfam" id="PF05016">
    <property type="entry name" value="ParE_toxin"/>
    <property type="match status" value="1"/>
</dbReference>
<dbReference type="SUPFAM" id="SSF143011">
    <property type="entry name" value="RelE-like"/>
    <property type="match status" value="1"/>
</dbReference>
<evidence type="ECO:0000313" key="2">
    <source>
        <dbReference type="EMBL" id="MCK9800401.1"/>
    </source>
</evidence>
<accession>A0A9X1YYI8</accession>
<dbReference type="InterPro" id="IPR007712">
    <property type="entry name" value="RelE/ParE_toxin"/>
</dbReference>
<sequence length="122" mass="14116">MNFQVVILRSAENDLKELKRYVIRQFSTQTWHSTYLHLKTVVAQLATTPYAGSVPAEIQQLDLRRYRQVLSGMNRVIYEVREQTVYIHIIADTRKDLQSLLIKRLLGFQARGELLASPTTAI</sequence>
<reference evidence="2 3" key="1">
    <citation type="journal article" date="2022" name="Int. J. Syst. Evol. Microbiol.">
        <title>Pseudomonas aegrilactucae sp. nov. and Pseudomonas morbosilactucae sp. nov., pathogens causing bacterial rot of lettuce in Japan.</title>
        <authorList>
            <person name="Sawada H."/>
            <person name="Fujikawa T."/>
            <person name="Satou M."/>
        </authorList>
    </citation>
    <scope>NUCLEOTIDE SEQUENCE [LARGE SCALE GENOMIC DNA]</scope>
    <source>
        <strain evidence="2 3">MAFF 302030</strain>
    </source>
</reference>
<dbReference type="Gene3D" id="3.30.2310.20">
    <property type="entry name" value="RelE-like"/>
    <property type="match status" value="1"/>
</dbReference>
<evidence type="ECO:0000313" key="3">
    <source>
        <dbReference type="Proteomes" id="UP001155059"/>
    </source>
</evidence>
<reference evidence="2 3" key="2">
    <citation type="journal article" date="2023" name="Plant Pathol.">
        <title>Dismantling and reorganizing Pseudomonas marginalis sensu#lato.</title>
        <authorList>
            <person name="Sawada H."/>
            <person name="Fujikawa T."/>
            <person name="Satou M."/>
        </authorList>
    </citation>
    <scope>NUCLEOTIDE SEQUENCE [LARGE SCALE GENOMIC DNA]</scope>
    <source>
        <strain evidence="2 3">MAFF 302030</strain>
    </source>
</reference>
<dbReference type="EMBL" id="JALQCW010000065">
    <property type="protein sequence ID" value="MCK9800401.1"/>
    <property type="molecule type" value="Genomic_DNA"/>
</dbReference>
<proteinExistence type="predicted"/>
<dbReference type="RefSeq" id="WP_268266275.1">
    <property type="nucleotide sequence ID" value="NZ_JALQCW010000065.1"/>
</dbReference>
<dbReference type="InterPro" id="IPR035093">
    <property type="entry name" value="RelE/ParE_toxin_dom_sf"/>
</dbReference>
<protein>
    <submittedName>
        <fullName evidence="2">Type II toxin-antitoxin system RelE/ParE family toxin</fullName>
    </submittedName>
</protein>
<dbReference type="AlphaFoldDB" id="A0A9X1YYI8"/>
<comment type="caution">
    <text evidence="2">The sequence shown here is derived from an EMBL/GenBank/DDBJ whole genome shotgun (WGS) entry which is preliminary data.</text>
</comment>
<dbReference type="Proteomes" id="UP001155059">
    <property type="component" value="Unassembled WGS sequence"/>
</dbReference>
<gene>
    <name evidence="2" type="ORF">M1B34_22600</name>
</gene>
<organism evidence="2 3">
    <name type="scientific">Pseudomonas morbosilactucae</name>
    <dbReference type="NCBI Taxonomy" id="2938197"/>
    <lineage>
        <taxon>Bacteria</taxon>
        <taxon>Pseudomonadati</taxon>
        <taxon>Pseudomonadota</taxon>
        <taxon>Gammaproteobacteria</taxon>
        <taxon>Pseudomonadales</taxon>
        <taxon>Pseudomonadaceae</taxon>
        <taxon>Pseudomonas</taxon>
    </lineage>
</organism>